<dbReference type="SUPFAM" id="SSF46785">
    <property type="entry name" value="Winged helix' DNA-binding domain"/>
    <property type="match status" value="1"/>
</dbReference>
<dbReference type="FunFam" id="1.10.10.10:FF:000735">
    <property type="entry name" value="Rrf2 family transcriptional regulator"/>
    <property type="match status" value="1"/>
</dbReference>
<dbReference type="NCBIfam" id="TIGR00738">
    <property type="entry name" value="rrf2_super"/>
    <property type="match status" value="1"/>
</dbReference>
<dbReference type="Gene3D" id="1.10.10.10">
    <property type="entry name" value="Winged helix-like DNA-binding domain superfamily/Winged helix DNA-binding domain"/>
    <property type="match status" value="1"/>
</dbReference>
<dbReference type="InterPro" id="IPR036388">
    <property type="entry name" value="WH-like_DNA-bd_sf"/>
</dbReference>
<dbReference type="InterPro" id="IPR030489">
    <property type="entry name" value="TR_Rrf2-type_CS"/>
</dbReference>
<dbReference type="AlphaFoldDB" id="A0A3G1KMH0"/>
<evidence type="ECO:0000313" key="1">
    <source>
        <dbReference type="EMBL" id="ATW23658.1"/>
    </source>
</evidence>
<protein>
    <submittedName>
        <fullName evidence="1">Transcriptional regulator</fullName>
    </submittedName>
</protein>
<dbReference type="RefSeq" id="WP_148132811.1">
    <property type="nucleotide sequence ID" value="NZ_CP017634.1"/>
</dbReference>
<keyword evidence="2" id="KW-1185">Reference proteome</keyword>
<dbReference type="EMBL" id="CP017634">
    <property type="protein sequence ID" value="ATW23658.1"/>
    <property type="molecule type" value="Genomic_DNA"/>
</dbReference>
<dbReference type="OrthoDB" id="9808360at2"/>
<gene>
    <name evidence="1" type="ORF">DCMF_01555</name>
</gene>
<evidence type="ECO:0000313" key="2">
    <source>
        <dbReference type="Proteomes" id="UP000323521"/>
    </source>
</evidence>
<reference evidence="1 2" key="1">
    <citation type="submission" date="2016-10" db="EMBL/GenBank/DDBJ databases">
        <title>Complete Genome Sequence of Peptococcaceae strain DCMF.</title>
        <authorList>
            <person name="Edwards R.J."/>
            <person name="Holland S.I."/>
            <person name="Deshpande N.P."/>
            <person name="Wong Y.K."/>
            <person name="Ertan H."/>
            <person name="Manefield M."/>
            <person name="Russell T.L."/>
            <person name="Lee M.J."/>
        </authorList>
    </citation>
    <scope>NUCLEOTIDE SEQUENCE [LARGE SCALE GENOMIC DNA]</scope>
    <source>
        <strain evidence="1 2">DCMF</strain>
    </source>
</reference>
<organism evidence="1 2">
    <name type="scientific">Formimonas warabiya</name>
    <dbReference type="NCBI Taxonomy" id="1761012"/>
    <lineage>
        <taxon>Bacteria</taxon>
        <taxon>Bacillati</taxon>
        <taxon>Bacillota</taxon>
        <taxon>Clostridia</taxon>
        <taxon>Eubacteriales</taxon>
        <taxon>Peptococcaceae</taxon>
        <taxon>Candidatus Formimonas</taxon>
    </lineage>
</organism>
<dbReference type="Pfam" id="PF02082">
    <property type="entry name" value="Rrf2"/>
    <property type="match status" value="1"/>
</dbReference>
<dbReference type="InterPro" id="IPR036390">
    <property type="entry name" value="WH_DNA-bd_sf"/>
</dbReference>
<dbReference type="KEGG" id="fwa:DCMF_01555"/>
<sequence length="137" mass="15687">MRITQEGDYALRVVLYLSKLGLDERIEARVISDQERIPLRFLLKLLRKLTMAGIVKSYRGIGGGYAIARRPEEISLKDVIEAIEGPIYVNRCLYDPGFCNLNRAHICDVHRALDKIQSRLIQDLGEINFRDLINGMD</sequence>
<dbReference type="PROSITE" id="PS51197">
    <property type="entry name" value="HTH_RRF2_2"/>
    <property type="match status" value="1"/>
</dbReference>
<dbReference type="PANTHER" id="PTHR33221:SF2">
    <property type="entry name" value="TRANSCRIPTIONAL REGULATOR"/>
    <property type="match status" value="1"/>
</dbReference>
<dbReference type="Proteomes" id="UP000323521">
    <property type="component" value="Chromosome"/>
</dbReference>
<proteinExistence type="predicted"/>
<dbReference type="GO" id="GO:0005829">
    <property type="term" value="C:cytosol"/>
    <property type="evidence" value="ECO:0007669"/>
    <property type="project" value="TreeGrafter"/>
</dbReference>
<dbReference type="InterPro" id="IPR000944">
    <property type="entry name" value="Tscrpt_reg_Rrf2"/>
</dbReference>
<accession>A0A3G1KMH0</accession>
<dbReference type="PANTHER" id="PTHR33221">
    <property type="entry name" value="WINGED HELIX-TURN-HELIX TRANSCRIPTIONAL REGULATOR, RRF2 FAMILY"/>
    <property type="match status" value="1"/>
</dbReference>
<dbReference type="PROSITE" id="PS01332">
    <property type="entry name" value="HTH_RRF2_1"/>
    <property type="match status" value="1"/>
</dbReference>
<name>A0A3G1KMH0_FORW1</name>
<dbReference type="GO" id="GO:0003700">
    <property type="term" value="F:DNA-binding transcription factor activity"/>
    <property type="evidence" value="ECO:0007669"/>
    <property type="project" value="TreeGrafter"/>
</dbReference>